<protein>
    <submittedName>
        <fullName evidence="3">Uncharacterized protein</fullName>
    </submittedName>
</protein>
<dbReference type="PANTHER" id="PTHR45738:SF5">
    <property type="entry name" value="POLYPHOSPHOINOSITIDE PHOSPHATASE"/>
    <property type="match status" value="1"/>
</dbReference>
<feature type="region of interest" description="Disordered" evidence="2">
    <location>
        <begin position="1"/>
        <end position="27"/>
    </location>
</feature>
<sequence>MSSTAGNETPAGCDDAPTPGASRMPRTRPTFNKFVMYETTIRFYVIAHCPMRSTYRVMKIDRTDPPNLSISVIPNEFTRDEVYKLLDMLNAANINSGGLLKCVTACAILGFIQTAYTGALYHASY</sequence>
<dbReference type="AlphaFoldDB" id="A0A0H5RAL0"/>
<proteinExistence type="predicted"/>
<evidence type="ECO:0000313" key="3">
    <source>
        <dbReference type="EMBL" id="CRZ05499.1"/>
    </source>
</evidence>
<dbReference type="EMBL" id="HACM01005057">
    <property type="protein sequence ID" value="CRZ05499.1"/>
    <property type="molecule type" value="Transcribed_RNA"/>
</dbReference>
<dbReference type="GO" id="GO:0046856">
    <property type="term" value="P:phosphatidylinositol dephosphorylation"/>
    <property type="evidence" value="ECO:0007669"/>
    <property type="project" value="InterPro"/>
</dbReference>
<evidence type="ECO:0000256" key="2">
    <source>
        <dbReference type="SAM" id="MobiDB-lite"/>
    </source>
</evidence>
<dbReference type="GO" id="GO:0043813">
    <property type="term" value="F:phosphatidylinositol-3,5-bisphosphate 5-phosphatase activity"/>
    <property type="evidence" value="ECO:0007669"/>
    <property type="project" value="InterPro"/>
</dbReference>
<organism evidence="3">
    <name type="scientific">Spongospora subterranea</name>
    <dbReference type="NCBI Taxonomy" id="70186"/>
    <lineage>
        <taxon>Eukaryota</taxon>
        <taxon>Sar</taxon>
        <taxon>Rhizaria</taxon>
        <taxon>Endomyxa</taxon>
        <taxon>Phytomyxea</taxon>
        <taxon>Plasmodiophorida</taxon>
        <taxon>Plasmodiophoridae</taxon>
        <taxon>Spongospora</taxon>
    </lineage>
</organism>
<name>A0A0H5RAL0_9EUKA</name>
<dbReference type="PANTHER" id="PTHR45738">
    <property type="entry name" value="POLYPHOSPHOINOSITIDE PHOSPHATASE"/>
    <property type="match status" value="1"/>
</dbReference>
<evidence type="ECO:0000256" key="1">
    <source>
        <dbReference type="ARBA" id="ARBA00022801"/>
    </source>
</evidence>
<keyword evidence="1" id="KW-0378">Hydrolase</keyword>
<reference evidence="3" key="1">
    <citation type="submission" date="2015-04" db="EMBL/GenBank/DDBJ databases">
        <title>The genome sequence of the plant pathogenic Rhizarian Plasmodiophora brassicae reveals insights in its biotrophic life cycle and the origin of chitin synthesis.</title>
        <authorList>
            <person name="Schwelm A."/>
            <person name="Fogelqvist J."/>
            <person name="Knaust A."/>
            <person name="Julke S."/>
            <person name="Lilja T."/>
            <person name="Dhandapani V."/>
            <person name="Bonilla-Rosso G."/>
            <person name="Karlsson M."/>
            <person name="Shevchenko A."/>
            <person name="Choi S.R."/>
            <person name="Kim H.G."/>
            <person name="Park J.Y."/>
            <person name="Lim Y.P."/>
            <person name="Ludwig-Muller J."/>
            <person name="Dixelius C."/>
        </authorList>
    </citation>
    <scope>NUCLEOTIDE SEQUENCE</scope>
    <source>
        <tissue evidence="3">Potato root galls</tissue>
    </source>
</reference>
<accession>A0A0H5RAL0</accession>
<dbReference type="InterPro" id="IPR043573">
    <property type="entry name" value="Fig4-like"/>
</dbReference>